<dbReference type="Proteomes" id="UP000251853">
    <property type="component" value="Unassembled WGS sequence"/>
</dbReference>
<name>A0A174FLW8_9FIRM</name>
<proteinExistence type="predicted"/>
<dbReference type="EMBL" id="UAVW01000001">
    <property type="protein sequence ID" value="SQB04534.1"/>
    <property type="molecule type" value="Genomic_DNA"/>
</dbReference>
<evidence type="ECO:0000313" key="3">
    <source>
        <dbReference type="Proteomes" id="UP000095512"/>
    </source>
</evidence>
<accession>A0A174FLW8</accession>
<organism evidence="1 3">
    <name type="scientific">Enterocloster clostridioformis</name>
    <dbReference type="NCBI Taxonomy" id="1531"/>
    <lineage>
        <taxon>Bacteria</taxon>
        <taxon>Bacillati</taxon>
        <taxon>Bacillota</taxon>
        <taxon>Clostridia</taxon>
        <taxon>Lachnospirales</taxon>
        <taxon>Lachnospiraceae</taxon>
        <taxon>Enterocloster</taxon>
    </lineage>
</organism>
<dbReference type="EMBL" id="CZAB01000007">
    <property type="protein sequence ID" value="CUO51252.1"/>
    <property type="molecule type" value="Genomic_DNA"/>
</dbReference>
<evidence type="ECO:0000313" key="2">
    <source>
        <dbReference type="EMBL" id="SQB04534.1"/>
    </source>
</evidence>
<dbReference type="RefSeq" id="WP_022201557.1">
    <property type="nucleotide sequence ID" value="NZ_CARCJL010000034.1"/>
</dbReference>
<reference evidence="1 3" key="1">
    <citation type="submission" date="2015-09" db="EMBL/GenBank/DDBJ databases">
        <authorList>
            <consortium name="Pathogen Informatics"/>
        </authorList>
    </citation>
    <scope>NUCLEOTIDE SEQUENCE [LARGE SCALE GENOMIC DNA]</scope>
    <source>
        <strain evidence="1 3">2789STDY5834865</strain>
    </source>
</reference>
<dbReference type="AlphaFoldDB" id="A0A174FLW8"/>
<protein>
    <submittedName>
        <fullName evidence="1">Uncharacterized protein</fullName>
    </submittedName>
</protein>
<sequence length="63" mass="7381">MQDYFTDKGKTDILRSPRTGLWEIILRQDREPVMHADSVMLELLGLDTAPAPEECCRAWYERI</sequence>
<gene>
    <name evidence="1" type="ORF">ERS852480_01282</name>
    <name evidence="2" type="ORF">NCTC11224_00951</name>
</gene>
<evidence type="ECO:0000313" key="1">
    <source>
        <dbReference type="EMBL" id="CUO51252.1"/>
    </source>
</evidence>
<dbReference type="Proteomes" id="UP000095512">
    <property type="component" value="Unassembled WGS sequence"/>
</dbReference>
<keyword evidence="4" id="KW-1185">Reference proteome</keyword>
<reference evidence="2 4" key="2">
    <citation type="submission" date="2018-06" db="EMBL/GenBank/DDBJ databases">
        <authorList>
            <consortium name="Pathogen Informatics"/>
            <person name="Doyle S."/>
        </authorList>
    </citation>
    <scope>NUCLEOTIDE SEQUENCE [LARGE SCALE GENOMIC DNA]</scope>
    <source>
        <strain evidence="2 4">NCTC11224</strain>
    </source>
</reference>
<evidence type="ECO:0000313" key="4">
    <source>
        <dbReference type="Proteomes" id="UP000251853"/>
    </source>
</evidence>